<dbReference type="RefSeq" id="WP_153981696.1">
    <property type="nucleotide sequence ID" value="NZ_BAAANZ010000011.1"/>
</dbReference>
<dbReference type="EMBL" id="JACHBS010000001">
    <property type="protein sequence ID" value="MBB5617094.1"/>
    <property type="molecule type" value="Genomic_DNA"/>
</dbReference>
<evidence type="ECO:0000313" key="2">
    <source>
        <dbReference type="Proteomes" id="UP000552883"/>
    </source>
</evidence>
<accession>A0A840X7B7</accession>
<gene>
    <name evidence="1" type="ORF">BJ959_000590</name>
</gene>
<reference evidence="1 2" key="1">
    <citation type="submission" date="2020-08" db="EMBL/GenBank/DDBJ databases">
        <title>Sequencing the genomes of 1000 actinobacteria strains.</title>
        <authorList>
            <person name="Klenk H.-P."/>
        </authorList>
    </citation>
    <scope>NUCLEOTIDE SEQUENCE [LARGE SCALE GENOMIC DNA]</scope>
    <source>
        <strain evidence="1 2">DSM 23889</strain>
    </source>
</reference>
<evidence type="ECO:0000313" key="1">
    <source>
        <dbReference type="EMBL" id="MBB5617094.1"/>
    </source>
</evidence>
<protein>
    <submittedName>
        <fullName evidence="1">Uncharacterized protein</fullName>
    </submittedName>
</protein>
<dbReference type="Proteomes" id="UP000552883">
    <property type="component" value="Unassembled WGS sequence"/>
</dbReference>
<comment type="caution">
    <text evidence="1">The sequence shown here is derived from an EMBL/GenBank/DDBJ whole genome shotgun (WGS) entry which is preliminary data.</text>
</comment>
<organism evidence="1 2">
    <name type="scientific">Microcella frigidaquae</name>
    <dbReference type="NCBI Taxonomy" id="424758"/>
    <lineage>
        <taxon>Bacteria</taxon>
        <taxon>Bacillati</taxon>
        <taxon>Actinomycetota</taxon>
        <taxon>Actinomycetes</taxon>
        <taxon>Micrococcales</taxon>
        <taxon>Microbacteriaceae</taxon>
        <taxon>Microcella</taxon>
    </lineage>
</organism>
<sequence length="160" mass="17094">MTRVGLAVRVRLRPARLWHSGRAASRGVGAVETALSLSAQTEPADTGRAAWVLTLREGDVLIADGLETVRDAAPRLRLPACWVPVQTVPARIDHEQGRPLLRVLGTPEPQPAEGRPHRRLLRRRGPVGLAAAAVLVVSGRANTAPFDGTPVVIVPVPESE</sequence>
<proteinExistence type="predicted"/>
<name>A0A840X7B7_9MICO</name>
<keyword evidence="2" id="KW-1185">Reference proteome</keyword>
<dbReference type="AlphaFoldDB" id="A0A840X7B7"/>